<evidence type="ECO:0000256" key="1">
    <source>
        <dbReference type="SAM" id="Phobius"/>
    </source>
</evidence>
<dbReference type="AlphaFoldDB" id="A0A7S1AIL9"/>
<gene>
    <name evidence="2" type="ORF">NSCI0253_LOCUS29786</name>
</gene>
<feature type="transmembrane region" description="Helical" evidence="1">
    <location>
        <begin position="69"/>
        <end position="90"/>
    </location>
</feature>
<evidence type="ECO:0000313" key="2">
    <source>
        <dbReference type="EMBL" id="CAD8855434.1"/>
    </source>
</evidence>
<proteinExistence type="predicted"/>
<sequence>MPSSSDHYEATMSHIGTGFRIFPLRLFVFFAAIGSTFFSLLFFLDLAWWEDFADIRRKFAGGYCNHTRIVVGVVECLGVVAGICGIYGTWHVKRKWLVAYNLWQFVQIATYGYMYCVDVPNLLDCSNYITDVDAVKTWEETVYEIAVSGRCVNEEVWFFSLSLLTLVTLMYTAWKTYLYHDKIGYQATHLLRIKKDHGSGAFEARSWGDISNRGQQPVMEGPPPLPQPTPVLLPVPVAGLAAPGTRWPTSMMAPMTVMPPGPVMGPQLPGSGYGSTLY</sequence>
<keyword evidence="1" id="KW-0812">Transmembrane</keyword>
<accession>A0A7S1AIL9</accession>
<dbReference type="EMBL" id="HBFQ01042132">
    <property type="protein sequence ID" value="CAD8855434.1"/>
    <property type="molecule type" value="Transcribed_RNA"/>
</dbReference>
<feature type="transmembrane region" description="Helical" evidence="1">
    <location>
        <begin position="26"/>
        <end position="49"/>
    </location>
</feature>
<name>A0A7S1AIL9_NOCSC</name>
<reference evidence="2" key="1">
    <citation type="submission" date="2021-01" db="EMBL/GenBank/DDBJ databases">
        <authorList>
            <person name="Corre E."/>
            <person name="Pelletier E."/>
            <person name="Niang G."/>
            <person name="Scheremetjew M."/>
            <person name="Finn R."/>
            <person name="Kale V."/>
            <person name="Holt S."/>
            <person name="Cochrane G."/>
            <person name="Meng A."/>
            <person name="Brown T."/>
            <person name="Cohen L."/>
        </authorList>
    </citation>
    <scope>NUCLEOTIDE SEQUENCE</scope>
</reference>
<feature type="transmembrane region" description="Helical" evidence="1">
    <location>
        <begin position="156"/>
        <end position="174"/>
    </location>
</feature>
<protein>
    <submittedName>
        <fullName evidence="2">Uncharacterized protein</fullName>
    </submittedName>
</protein>
<keyword evidence="1" id="KW-1133">Transmembrane helix</keyword>
<organism evidence="2">
    <name type="scientific">Noctiluca scintillans</name>
    <name type="common">Sea sparkle</name>
    <name type="synonym">Red tide dinoflagellate</name>
    <dbReference type="NCBI Taxonomy" id="2966"/>
    <lineage>
        <taxon>Eukaryota</taxon>
        <taxon>Sar</taxon>
        <taxon>Alveolata</taxon>
        <taxon>Dinophyceae</taxon>
        <taxon>Noctilucales</taxon>
        <taxon>Noctilucaceae</taxon>
        <taxon>Noctiluca</taxon>
    </lineage>
</organism>
<keyword evidence="1" id="KW-0472">Membrane</keyword>